<evidence type="ECO:0000256" key="4">
    <source>
        <dbReference type="ARBA" id="ARBA00022500"/>
    </source>
</evidence>
<evidence type="ECO:0000259" key="13">
    <source>
        <dbReference type="PROSITE" id="PS50111"/>
    </source>
</evidence>
<evidence type="ECO:0000256" key="8">
    <source>
        <dbReference type="ARBA" id="ARBA00023224"/>
    </source>
</evidence>
<dbReference type="CDD" id="cd12912">
    <property type="entry name" value="PDC2_MCP_like"/>
    <property type="match status" value="1"/>
</dbReference>
<dbReference type="Proteomes" id="UP000095658">
    <property type="component" value="Unassembled WGS sequence"/>
</dbReference>
<evidence type="ECO:0000256" key="9">
    <source>
        <dbReference type="ARBA" id="ARBA00029447"/>
    </source>
</evidence>
<dbReference type="GO" id="GO:0007165">
    <property type="term" value="P:signal transduction"/>
    <property type="evidence" value="ECO:0007669"/>
    <property type="project" value="UniProtKB-KW"/>
</dbReference>
<sequence length="656" mass="70890">MKNFMKNLRSKLFISFAAILIIPSICIGLLAYSSAKTAVEKEMLDSSDGKLELLNSSIDSSIDPKINDVNSFAKSITSNLYKGTSSPELREKLAQYAMLHPEATSIFVGTEKEGLFIQEPAVTMDPDYDPRERPWYQDAMKKKGEAVISPPYQAAGTEDMVVTVSQAISDGSGVVAVSINLTHLQKIVGDVKIGHEGYAILLDSQKIYIAHPTLEPGTKDEQPFADKLYEKEKGQFEYQFEGKAKKMNFTTNNLTGWKIGGTMYSSEISESASPILIRTLIVIAIAVLVGVLVVYFIIKSIIKPLIELKEKAITVSKGDLTEHIDVKTNDEIGQLGEAFNDMQESLRSLITQVEYSAQQVAASSEELTASAEQTSAATEQVAESIQGVAVSVEQQTSGLNRNSQALNEISTGVSKIAESAASVSELSQHTSLQAEEGGKAVANTRDQMNSIHKSVNESNTMIQTLNDRAKEIGSILDVITGIAEQTNLLALNAAIEAARAGENGKGFAVVADEVRKLAEQSQTSAKEIFDLIKEIQTSTKSSVQIMARVSDDVQDGLKVSNNAIEKFNEIIHSVKEITPQMEEVSATAQQMSAGVQEVTATANEIASIAQGNAESSEQVAASTQEQLASMEEITTSAKMLSSMAGELQGLIEKFKY</sequence>
<evidence type="ECO:0000256" key="6">
    <source>
        <dbReference type="ARBA" id="ARBA00022989"/>
    </source>
</evidence>
<dbReference type="InterPro" id="IPR033479">
    <property type="entry name" value="dCache_1"/>
</dbReference>
<evidence type="ECO:0000259" key="14">
    <source>
        <dbReference type="PROSITE" id="PS50885"/>
    </source>
</evidence>
<dbReference type="SUPFAM" id="SSF58104">
    <property type="entry name" value="Methyl-accepting chemotaxis protein (MCP) signaling domain"/>
    <property type="match status" value="1"/>
</dbReference>
<keyword evidence="6 12" id="KW-1133">Transmembrane helix</keyword>
<organism evidence="15 16">
    <name type="scientific">Domibacillus iocasae</name>
    <dbReference type="NCBI Taxonomy" id="1714016"/>
    <lineage>
        <taxon>Bacteria</taxon>
        <taxon>Bacillati</taxon>
        <taxon>Bacillota</taxon>
        <taxon>Bacilli</taxon>
        <taxon>Bacillales</taxon>
        <taxon>Bacillaceae</taxon>
        <taxon>Domibacillus</taxon>
    </lineage>
</organism>
<evidence type="ECO:0000256" key="2">
    <source>
        <dbReference type="ARBA" id="ARBA00022475"/>
    </source>
</evidence>
<evidence type="ECO:0000313" key="15">
    <source>
        <dbReference type="EMBL" id="OES44634.1"/>
    </source>
</evidence>
<dbReference type="InterPro" id="IPR029151">
    <property type="entry name" value="Sensor-like_sf"/>
</dbReference>
<dbReference type="PANTHER" id="PTHR32089:SF114">
    <property type="entry name" value="METHYL-ACCEPTING CHEMOTAXIS PROTEIN MCPB"/>
    <property type="match status" value="1"/>
</dbReference>
<evidence type="ECO:0000256" key="3">
    <source>
        <dbReference type="ARBA" id="ARBA00022481"/>
    </source>
</evidence>
<evidence type="ECO:0000256" key="11">
    <source>
        <dbReference type="PROSITE-ProRule" id="PRU00284"/>
    </source>
</evidence>
<dbReference type="FunFam" id="1.10.287.950:FF:000003">
    <property type="entry name" value="Methyl-accepting chemotaxis protein"/>
    <property type="match status" value="1"/>
</dbReference>
<protein>
    <submittedName>
        <fullName evidence="15">Chemotaxis protein</fullName>
    </submittedName>
</protein>
<keyword evidence="7 12" id="KW-0472">Membrane</keyword>
<evidence type="ECO:0000256" key="5">
    <source>
        <dbReference type="ARBA" id="ARBA00022692"/>
    </source>
</evidence>
<proteinExistence type="inferred from homology"/>
<feature type="domain" description="Methyl-accepting transducer" evidence="13">
    <location>
        <begin position="370"/>
        <end position="606"/>
    </location>
</feature>
<keyword evidence="16" id="KW-1185">Reference proteome</keyword>
<comment type="caution">
    <text evidence="15">The sequence shown here is derived from an EMBL/GenBank/DDBJ whole genome shotgun (WGS) entry which is preliminary data.</text>
</comment>
<dbReference type="SMART" id="SM00283">
    <property type="entry name" value="MA"/>
    <property type="match status" value="1"/>
</dbReference>
<evidence type="ECO:0000256" key="10">
    <source>
        <dbReference type="ARBA" id="ARBA00058128"/>
    </source>
</evidence>
<dbReference type="InterPro" id="IPR004089">
    <property type="entry name" value="MCPsignal_dom"/>
</dbReference>
<dbReference type="CDD" id="cd12913">
    <property type="entry name" value="PDC1_MCP_like"/>
    <property type="match status" value="1"/>
</dbReference>
<dbReference type="Pfam" id="PF02743">
    <property type="entry name" value="dCache_1"/>
    <property type="match status" value="1"/>
</dbReference>
<reference evidence="15 16" key="1">
    <citation type="submission" date="2016-06" db="EMBL/GenBank/DDBJ databases">
        <title>Domibacillus iocasae genome sequencing.</title>
        <authorList>
            <person name="Verma A."/>
            <person name="Pal Y."/>
            <person name="Ojha A.K."/>
            <person name="Krishnamurthi S."/>
        </authorList>
    </citation>
    <scope>NUCLEOTIDE SEQUENCE [LARGE SCALE GENOMIC DNA]</scope>
    <source>
        <strain evidence="15 16">DSM 29979</strain>
    </source>
</reference>
<name>A0A1E7DNK6_9BACI</name>
<dbReference type="RefSeq" id="WP_069939224.1">
    <property type="nucleotide sequence ID" value="NZ_MAMP01000022.1"/>
</dbReference>
<dbReference type="CDD" id="cd11386">
    <property type="entry name" value="MCP_signal"/>
    <property type="match status" value="1"/>
</dbReference>
<evidence type="ECO:0000256" key="12">
    <source>
        <dbReference type="SAM" id="Phobius"/>
    </source>
</evidence>
<dbReference type="Pfam" id="PF00015">
    <property type="entry name" value="MCPsignal"/>
    <property type="match status" value="1"/>
</dbReference>
<comment type="subcellular location">
    <subcellularLocation>
        <location evidence="1">Cell membrane</location>
        <topology evidence="1">Multi-pass membrane protein</topology>
    </subcellularLocation>
</comment>
<keyword evidence="5 12" id="KW-0812">Transmembrane</keyword>
<dbReference type="SUPFAM" id="SSF158472">
    <property type="entry name" value="HAMP domain-like"/>
    <property type="match status" value="1"/>
</dbReference>
<keyword evidence="3" id="KW-0488">Methylation</keyword>
<dbReference type="SUPFAM" id="SSF103190">
    <property type="entry name" value="Sensory domain-like"/>
    <property type="match status" value="1"/>
</dbReference>
<comment type="function">
    <text evidence="10">Chemotactic-signal transducers respond to changes in the concentration of attractants and repellents in the environment, transduce a signal from the outside to the inside of the cell, and facilitate sensory adaptation through the variation of the level of methylation.</text>
</comment>
<keyword evidence="4" id="KW-0145">Chemotaxis</keyword>
<evidence type="ECO:0000256" key="1">
    <source>
        <dbReference type="ARBA" id="ARBA00004651"/>
    </source>
</evidence>
<feature type="transmembrane region" description="Helical" evidence="12">
    <location>
        <begin position="275"/>
        <end position="298"/>
    </location>
</feature>
<dbReference type="Pfam" id="PF00672">
    <property type="entry name" value="HAMP"/>
    <property type="match status" value="1"/>
</dbReference>
<gene>
    <name evidence="15" type="ORF">BA724_10250</name>
</gene>
<dbReference type="InterPro" id="IPR003660">
    <property type="entry name" value="HAMP_dom"/>
</dbReference>
<dbReference type="Gene3D" id="1.10.287.950">
    <property type="entry name" value="Methyl-accepting chemotaxis protein"/>
    <property type="match status" value="1"/>
</dbReference>
<dbReference type="Gene3D" id="3.30.450.20">
    <property type="entry name" value="PAS domain"/>
    <property type="match status" value="2"/>
</dbReference>
<dbReference type="STRING" id="1714016.BA724_10250"/>
<dbReference type="EMBL" id="MAMP01000022">
    <property type="protein sequence ID" value="OES44634.1"/>
    <property type="molecule type" value="Genomic_DNA"/>
</dbReference>
<keyword evidence="2" id="KW-1003">Cell membrane</keyword>
<dbReference type="AlphaFoldDB" id="A0A1E7DNK6"/>
<dbReference type="PANTHER" id="PTHR32089">
    <property type="entry name" value="METHYL-ACCEPTING CHEMOTAXIS PROTEIN MCPB"/>
    <property type="match status" value="1"/>
</dbReference>
<dbReference type="CDD" id="cd06225">
    <property type="entry name" value="HAMP"/>
    <property type="match status" value="1"/>
</dbReference>
<dbReference type="Gene3D" id="1.10.8.500">
    <property type="entry name" value="HAMP domain in histidine kinase"/>
    <property type="match status" value="1"/>
</dbReference>
<accession>A0A1E7DNK6</accession>
<dbReference type="PROSITE" id="PS50111">
    <property type="entry name" value="CHEMOTAXIS_TRANSDUC_2"/>
    <property type="match status" value="1"/>
</dbReference>
<feature type="domain" description="HAMP" evidence="14">
    <location>
        <begin position="299"/>
        <end position="351"/>
    </location>
</feature>
<comment type="similarity">
    <text evidence="9">Belongs to the methyl-accepting chemotaxis (MCP) protein family.</text>
</comment>
<dbReference type="PROSITE" id="PS50885">
    <property type="entry name" value="HAMP"/>
    <property type="match status" value="1"/>
</dbReference>
<dbReference type="SMART" id="SM00304">
    <property type="entry name" value="HAMP"/>
    <property type="match status" value="1"/>
</dbReference>
<dbReference type="GO" id="GO:0005886">
    <property type="term" value="C:plasma membrane"/>
    <property type="evidence" value="ECO:0007669"/>
    <property type="project" value="UniProtKB-SubCell"/>
</dbReference>
<dbReference type="GO" id="GO:0006935">
    <property type="term" value="P:chemotaxis"/>
    <property type="evidence" value="ECO:0007669"/>
    <property type="project" value="UniProtKB-KW"/>
</dbReference>
<keyword evidence="8 11" id="KW-0807">Transducer</keyword>
<evidence type="ECO:0000313" key="16">
    <source>
        <dbReference type="Proteomes" id="UP000095658"/>
    </source>
</evidence>
<dbReference type="OrthoDB" id="9760371at2"/>
<evidence type="ECO:0000256" key="7">
    <source>
        <dbReference type="ARBA" id="ARBA00023136"/>
    </source>
</evidence>